<feature type="signal peptide" evidence="1">
    <location>
        <begin position="1"/>
        <end position="27"/>
    </location>
</feature>
<keyword evidence="4" id="KW-1185">Reference proteome</keyword>
<dbReference type="PIRSF" id="PIRSF029063">
    <property type="entry name" value="IV_sec_VirJ"/>
    <property type="match status" value="1"/>
</dbReference>
<dbReference type="RefSeq" id="WP_245318942.1">
    <property type="nucleotide sequence ID" value="NZ_FUXL01000005.1"/>
</dbReference>
<accession>A0A1T4QJI9</accession>
<dbReference type="Proteomes" id="UP000190135">
    <property type="component" value="Unassembled WGS sequence"/>
</dbReference>
<dbReference type="EMBL" id="FUXL01000005">
    <property type="protein sequence ID" value="SKA03797.1"/>
    <property type="molecule type" value="Genomic_DNA"/>
</dbReference>
<dbReference type="Pfam" id="PF06057">
    <property type="entry name" value="VirJ"/>
    <property type="match status" value="1"/>
</dbReference>
<dbReference type="Gene3D" id="3.40.50.1820">
    <property type="entry name" value="alpha/beta hydrolase"/>
    <property type="match status" value="2"/>
</dbReference>
<dbReference type="STRING" id="1365950.SAMN05428963_10580"/>
<reference evidence="3 4" key="1">
    <citation type="submission" date="2017-02" db="EMBL/GenBank/DDBJ databases">
        <authorList>
            <person name="Peterson S.W."/>
        </authorList>
    </citation>
    <scope>NUCLEOTIDE SEQUENCE [LARGE SCALE GENOMIC DNA]</scope>
    <source>
        <strain evidence="3 4">USBA 369</strain>
    </source>
</reference>
<evidence type="ECO:0000313" key="4">
    <source>
        <dbReference type="Proteomes" id="UP000190135"/>
    </source>
</evidence>
<evidence type="ECO:0000313" key="3">
    <source>
        <dbReference type="EMBL" id="SKA03797.1"/>
    </source>
</evidence>
<dbReference type="InterPro" id="IPR011225">
    <property type="entry name" value="IV_sec_VirJ"/>
</dbReference>
<dbReference type="SUPFAM" id="SSF53474">
    <property type="entry name" value="alpha/beta-Hydrolases"/>
    <property type="match status" value="2"/>
</dbReference>
<evidence type="ECO:0000259" key="2">
    <source>
        <dbReference type="Pfam" id="PF06057"/>
    </source>
</evidence>
<organism evidence="3 4">
    <name type="scientific">Consotaella salsifontis</name>
    <dbReference type="NCBI Taxonomy" id="1365950"/>
    <lineage>
        <taxon>Bacteria</taxon>
        <taxon>Pseudomonadati</taxon>
        <taxon>Pseudomonadota</taxon>
        <taxon>Alphaproteobacteria</taxon>
        <taxon>Hyphomicrobiales</taxon>
        <taxon>Aurantimonadaceae</taxon>
        <taxon>Consotaella</taxon>
    </lineage>
</organism>
<feature type="chain" id="PRO_5013295567" evidence="1">
    <location>
        <begin position="28"/>
        <end position="459"/>
    </location>
</feature>
<gene>
    <name evidence="3" type="ORF">SAMN05428963_10580</name>
</gene>
<proteinExistence type="predicted"/>
<evidence type="ECO:0000256" key="1">
    <source>
        <dbReference type="SAM" id="SignalP"/>
    </source>
</evidence>
<dbReference type="InterPro" id="IPR010333">
    <property type="entry name" value="VirJ"/>
</dbReference>
<keyword evidence="1" id="KW-0732">Signal</keyword>
<dbReference type="AlphaFoldDB" id="A0A1T4QJI9"/>
<dbReference type="InterPro" id="IPR029058">
    <property type="entry name" value="AB_hydrolase_fold"/>
</dbReference>
<protein>
    <submittedName>
        <fullName evidence="3">Type IV secretory pathway, VirJ component</fullName>
    </submittedName>
</protein>
<name>A0A1T4QJI9_9HYPH</name>
<sequence length="459" mass="48760">MRSQRARPKMILVGLVAALLLPSGAMAEAPTSAPEPDAFTPDFLQQPVELLPDGKPLAGEVIVLSDGDGWTGPEEQLAERLRQAGQIVLGVDSRRYLAAIDAAPAEDDQDCAYLVSDLEGYSQLIQRRFGAADYKLPAVAGVGLGGTLALAIAAQTPDATIGRTLAVDPQEGLPLKKALCTPAPVHRTASGEAVYDLTPGRLPDPVEIVLTPGASDAGRAHAARLETRWPAIDIHNTDKDAFAAAFALLKPGKQGGESDGISSLPLAILDAPAKSDIMAIIYSGDGGWRDLDETIGEHLQAAGVPVVGVDSLRYFWSPKTPQKIAEDLQAIMDAYLARWNVKGVYLVGYSFGADILPSAYLALDDEHKKLVRRLSLLGFSREVDYQVSVSGWLGVGSGGRSTVEDLRQIPPAIVQCFYGADDDDTACPELADSGITLFKTEGGHHFDGDYEALAKDILK</sequence>
<feature type="domain" description="Bacterial virulence" evidence="2">
    <location>
        <begin position="276"/>
        <end position="458"/>
    </location>
</feature>